<evidence type="ECO:0000256" key="2">
    <source>
        <dbReference type="ARBA" id="ARBA00022723"/>
    </source>
</evidence>
<accession>A0AA39WG04</accession>
<evidence type="ECO:0000256" key="5">
    <source>
        <dbReference type="ARBA" id="ARBA00023008"/>
    </source>
</evidence>
<dbReference type="InterPro" id="IPR001117">
    <property type="entry name" value="Cu-oxidase_2nd"/>
</dbReference>
<evidence type="ECO:0000313" key="11">
    <source>
        <dbReference type="Proteomes" id="UP001175000"/>
    </source>
</evidence>
<dbReference type="GO" id="GO:0005507">
    <property type="term" value="F:copper ion binding"/>
    <property type="evidence" value="ECO:0007669"/>
    <property type="project" value="InterPro"/>
</dbReference>
<evidence type="ECO:0000256" key="4">
    <source>
        <dbReference type="ARBA" id="ARBA00023002"/>
    </source>
</evidence>
<dbReference type="SUPFAM" id="SSF49503">
    <property type="entry name" value="Cupredoxins"/>
    <property type="match status" value="3"/>
</dbReference>
<dbReference type="Pfam" id="PF07732">
    <property type="entry name" value="Cu-oxidase_3"/>
    <property type="match status" value="1"/>
</dbReference>
<dbReference type="PROSITE" id="PS00080">
    <property type="entry name" value="MULTICOPPER_OXIDASE2"/>
    <property type="match status" value="1"/>
</dbReference>
<dbReference type="InterPro" id="IPR011706">
    <property type="entry name" value="Cu-oxidase_C"/>
</dbReference>
<feature type="chain" id="PRO_5041288025" evidence="6">
    <location>
        <begin position="18"/>
        <end position="581"/>
    </location>
</feature>
<dbReference type="GO" id="GO:0033573">
    <property type="term" value="C:high-affinity iron permease complex"/>
    <property type="evidence" value="ECO:0007669"/>
    <property type="project" value="TreeGrafter"/>
</dbReference>
<dbReference type="Pfam" id="PF00394">
    <property type="entry name" value="Cu-oxidase"/>
    <property type="match status" value="1"/>
</dbReference>
<reference evidence="10" key="1">
    <citation type="submission" date="2023-06" db="EMBL/GenBank/DDBJ databases">
        <title>Genome-scale phylogeny and comparative genomics of the fungal order Sordariales.</title>
        <authorList>
            <consortium name="Lawrence Berkeley National Laboratory"/>
            <person name="Hensen N."/>
            <person name="Bonometti L."/>
            <person name="Westerberg I."/>
            <person name="Brannstrom I.O."/>
            <person name="Guillou S."/>
            <person name="Cros-Aarteil S."/>
            <person name="Calhoun S."/>
            <person name="Haridas S."/>
            <person name="Kuo A."/>
            <person name="Mondo S."/>
            <person name="Pangilinan J."/>
            <person name="Riley R."/>
            <person name="Labutti K."/>
            <person name="Andreopoulos B."/>
            <person name="Lipzen A."/>
            <person name="Chen C."/>
            <person name="Yanf M."/>
            <person name="Daum C."/>
            <person name="Ng V."/>
            <person name="Clum A."/>
            <person name="Steindorff A."/>
            <person name="Ohm R."/>
            <person name="Martin F."/>
            <person name="Silar P."/>
            <person name="Natvig D."/>
            <person name="Lalanne C."/>
            <person name="Gautier V."/>
            <person name="Ament-Velasquez S.L."/>
            <person name="Kruys A."/>
            <person name="Hutchinson M.I."/>
            <person name="Powell A.J."/>
            <person name="Barry K."/>
            <person name="Miller A.N."/>
            <person name="Grigoriev I.V."/>
            <person name="Debuchy R."/>
            <person name="Gladieux P."/>
            <person name="Thoren M.H."/>
            <person name="Johannesson H."/>
        </authorList>
    </citation>
    <scope>NUCLEOTIDE SEQUENCE</scope>
    <source>
        <strain evidence="10">CBS 606.72</strain>
    </source>
</reference>
<dbReference type="PANTHER" id="PTHR11709:SF361">
    <property type="entry name" value="IRON TRANSPORT MULTICOPPER OXIDASE FET3"/>
    <property type="match status" value="1"/>
</dbReference>
<sequence>MLKSLALWATAASTVFAFPGPVGQTIKLNWDIEWVGNKNPLSPSPRGIARPVIGINGQWPVPTVEATVGDIVEITINNKLGNETTGIHWHGLHQIGTSHMDGAAQVTQCPVPPGSSFTYRFWLDQSGTYWYHSHVGAQYPDGLRGSFIVHEKKDPYADEYDEEYLLTVSDWYNEQVPELLVSTIFNASLDMRPPIPAGGLINDGTGANYNIVPGKKYKFRLINVSAFTGVFLFFEDHPFTIIEIDGVNVKKTDAKLLFLTAGQRYSVIIEAKETVTKNFAISAVFDLNPNFRQPLVPNRVNATGALAYTPPVGPPLVAPHFYNFDDLIDDTIIKPLNHVDLGKTDIQYTLNFDMGLVVDGVPRATVNGLPYVSQKVPTLYSALTTGKDAENPAIYGQINPFIVKKGQTVELVLNNKHFAHHPFHFHGHHFQVCQRAAQFAGDATEIDCSGELMERDTIDIEGNSHAVIRFKADNPGVWLFHCHIEWHVPLGLTATIIEDPLALQKGDDKLTIPEDHFAACKANCHPTKGNAGGNTVNHLDTSNFNKPEPFDDAWRLDLLGFGPHARVRVQGNCDAPFPFAA</sequence>
<evidence type="ECO:0000313" key="10">
    <source>
        <dbReference type="EMBL" id="KAK0614697.1"/>
    </source>
</evidence>
<feature type="domain" description="Plastocyanin-like" evidence="9">
    <location>
        <begin position="47"/>
        <end position="153"/>
    </location>
</feature>
<dbReference type="Gene3D" id="2.60.40.420">
    <property type="entry name" value="Cupredoxins - blue copper proteins"/>
    <property type="match status" value="3"/>
</dbReference>
<comment type="caution">
    <text evidence="10">The sequence shown here is derived from an EMBL/GenBank/DDBJ whole genome shotgun (WGS) entry which is preliminary data.</text>
</comment>
<evidence type="ECO:0000256" key="6">
    <source>
        <dbReference type="SAM" id="SignalP"/>
    </source>
</evidence>
<dbReference type="InterPro" id="IPR033138">
    <property type="entry name" value="Cu_oxidase_CS"/>
</dbReference>
<feature type="domain" description="Plastocyanin-like" evidence="7">
    <location>
        <begin position="162"/>
        <end position="294"/>
    </location>
</feature>
<keyword evidence="2" id="KW-0479">Metal-binding</keyword>
<comment type="similarity">
    <text evidence="1">Belongs to the multicopper oxidase family.</text>
</comment>
<gene>
    <name evidence="10" type="ORF">B0T14DRAFT_540043</name>
</gene>
<keyword evidence="4" id="KW-0560">Oxidoreductase</keyword>
<dbReference type="Proteomes" id="UP001175000">
    <property type="component" value="Unassembled WGS sequence"/>
</dbReference>
<dbReference type="InterPro" id="IPR011707">
    <property type="entry name" value="Cu-oxidase-like_N"/>
</dbReference>
<dbReference type="Pfam" id="PF07731">
    <property type="entry name" value="Cu-oxidase_2"/>
    <property type="match status" value="1"/>
</dbReference>
<feature type="signal peptide" evidence="6">
    <location>
        <begin position="1"/>
        <end position="17"/>
    </location>
</feature>
<dbReference type="InterPro" id="IPR008972">
    <property type="entry name" value="Cupredoxin"/>
</dbReference>
<dbReference type="GO" id="GO:0004322">
    <property type="term" value="F:ferroxidase activity"/>
    <property type="evidence" value="ECO:0007669"/>
    <property type="project" value="TreeGrafter"/>
</dbReference>
<keyword evidence="11" id="KW-1185">Reference proteome</keyword>
<dbReference type="CDD" id="cd13877">
    <property type="entry name" value="CuRO_2_Fet3p_like"/>
    <property type="match status" value="1"/>
</dbReference>
<dbReference type="AlphaFoldDB" id="A0AA39WG04"/>
<keyword evidence="5" id="KW-0186">Copper</keyword>
<evidence type="ECO:0000256" key="1">
    <source>
        <dbReference type="ARBA" id="ARBA00010609"/>
    </source>
</evidence>
<feature type="domain" description="Plastocyanin-like" evidence="8">
    <location>
        <begin position="372"/>
        <end position="500"/>
    </location>
</feature>
<dbReference type="GO" id="GO:0033215">
    <property type="term" value="P:reductive iron assimilation"/>
    <property type="evidence" value="ECO:0007669"/>
    <property type="project" value="TreeGrafter"/>
</dbReference>
<dbReference type="InterPro" id="IPR002355">
    <property type="entry name" value="Cu_oxidase_Cu_BS"/>
</dbReference>
<dbReference type="GO" id="GO:0010106">
    <property type="term" value="P:cellular response to iron ion starvation"/>
    <property type="evidence" value="ECO:0007669"/>
    <property type="project" value="TreeGrafter"/>
</dbReference>
<evidence type="ECO:0000256" key="3">
    <source>
        <dbReference type="ARBA" id="ARBA00022729"/>
    </source>
</evidence>
<dbReference type="PROSITE" id="PS00079">
    <property type="entry name" value="MULTICOPPER_OXIDASE1"/>
    <property type="match status" value="1"/>
</dbReference>
<evidence type="ECO:0000259" key="8">
    <source>
        <dbReference type="Pfam" id="PF07731"/>
    </source>
</evidence>
<proteinExistence type="inferred from homology"/>
<dbReference type="InterPro" id="IPR045087">
    <property type="entry name" value="Cu-oxidase_fam"/>
</dbReference>
<evidence type="ECO:0000259" key="9">
    <source>
        <dbReference type="Pfam" id="PF07732"/>
    </source>
</evidence>
<organism evidence="10 11">
    <name type="scientific">Immersiella caudata</name>
    <dbReference type="NCBI Taxonomy" id="314043"/>
    <lineage>
        <taxon>Eukaryota</taxon>
        <taxon>Fungi</taxon>
        <taxon>Dikarya</taxon>
        <taxon>Ascomycota</taxon>
        <taxon>Pezizomycotina</taxon>
        <taxon>Sordariomycetes</taxon>
        <taxon>Sordariomycetidae</taxon>
        <taxon>Sordariales</taxon>
        <taxon>Lasiosphaeriaceae</taxon>
        <taxon>Immersiella</taxon>
    </lineage>
</organism>
<dbReference type="InterPro" id="IPR044130">
    <property type="entry name" value="CuRO_2_Fet3-like"/>
</dbReference>
<name>A0AA39WG04_9PEZI</name>
<keyword evidence="3 6" id="KW-0732">Signal</keyword>
<evidence type="ECO:0000259" key="7">
    <source>
        <dbReference type="Pfam" id="PF00394"/>
    </source>
</evidence>
<dbReference type="EMBL" id="JAULSU010000006">
    <property type="protein sequence ID" value="KAK0614697.1"/>
    <property type="molecule type" value="Genomic_DNA"/>
</dbReference>
<protein>
    <submittedName>
        <fullName evidence="10">Cupredoxin</fullName>
    </submittedName>
</protein>
<dbReference type="PANTHER" id="PTHR11709">
    <property type="entry name" value="MULTI-COPPER OXIDASE"/>
    <property type="match status" value="1"/>
</dbReference>